<organism evidence="1 2">
    <name type="scientific">Hungatella hathewayi WAL-18680</name>
    <dbReference type="NCBI Taxonomy" id="742737"/>
    <lineage>
        <taxon>Bacteria</taxon>
        <taxon>Bacillati</taxon>
        <taxon>Bacillota</taxon>
        <taxon>Clostridia</taxon>
        <taxon>Lachnospirales</taxon>
        <taxon>Lachnospiraceae</taxon>
        <taxon>Hungatella</taxon>
    </lineage>
</organism>
<dbReference type="Proteomes" id="UP000005384">
    <property type="component" value="Unassembled WGS sequence"/>
</dbReference>
<protein>
    <recommendedName>
        <fullName evidence="3">Transposase</fullName>
    </recommendedName>
</protein>
<dbReference type="PATRIC" id="fig|742737.3.peg.4078"/>
<gene>
    <name evidence="1" type="ORF">HMPREF9473_04096</name>
</gene>
<name>G5IKR8_9FIRM</name>
<reference evidence="1 2" key="1">
    <citation type="submission" date="2011-08" db="EMBL/GenBank/DDBJ databases">
        <title>The Genome Sequence of Clostridium hathewayi WAL-18680.</title>
        <authorList>
            <consortium name="The Broad Institute Genome Sequencing Platform"/>
            <person name="Earl A."/>
            <person name="Ward D."/>
            <person name="Feldgarden M."/>
            <person name="Gevers D."/>
            <person name="Finegold S.M."/>
            <person name="Summanen P.H."/>
            <person name="Molitoris D.R."/>
            <person name="Song M."/>
            <person name="Daigneault M."/>
            <person name="Allen-Vercoe E."/>
            <person name="Young S.K."/>
            <person name="Zeng Q."/>
            <person name="Gargeya S."/>
            <person name="Fitzgerald M."/>
            <person name="Haas B."/>
            <person name="Abouelleil A."/>
            <person name="Alvarado L."/>
            <person name="Arachchi H.M."/>
            <person name="Berlin A."/>
            <person name="Brown A."/>
            <person name="Chapman S.B."/>
            <person name="Chen Z."/>
            <person name="Dunbar C."/>
            <person name="Freedman E."/>
            <person name="Gearin G."/>
            <person name="Gellesch M."/>
            <person name="Goldberg J."/>
            <person name="Griggs A."/>
            <person name="Gujja S."/>
            <person name="Heiman D."/>
            <person name="Howarth C."/>
            <person name="Larson L."/>
            <person name="Lui A."/>
            <person name="MacDonald P.J.P."/>
            <person name="Montmayeur A."/>
            <person name="Murphy C."/>
            <person name="Neiman D."/>
            <person name="Pearson M."/>
            <person name="Priest M."/>
            <person name="Roberts A."/>
            <person name="Saif S."/>
            <person name="Shea T."/>
            <person name="Shenoy N."/>
            <person name="Sisk P."/>
            <person name="Stolte C."/>
            <person name="Sykes S."/>
            <person name="Wortman J."/>
            <person name="Nusbaum C."/>
            <person name="Birren B."/>
        </authorList>
    </citation>
    <scope>NUCLEOTIDE SEQUENCE [LARGE SCALE GENOMIC DNA]</scope>
    <source>
        <strain evidence="1 2">WAL-18680</strain>
    </source>
</reference>
<comment type="caution">
    <text evidence="1">The sequence shown here is derived from an EMBL/GenBank/DDBJ whole genome shotgun (WGS) entry which is preliminary data.</text>
</comment>
<evidence type="ECO:0000313" key="1">
    <source>
        <dbReference type="EMBL" id="EHI57854.1"/>
    </source>
</evidence>
<dbReference type="AlphaFoldDB" id="G5IKR8"/>
<dbReference type="HOGENOM" id="CLU_192153_0_0_9"/>
<keyword evidence="2" id="KW-1185">Reference proteome</keyword>
<dbReference type="EMBL" id="ADLN01000115">
    <property type="protein sequence ID" value="EHI57854.1"/>
    <property type="molecule type" value="Genomic_DNA"/>
</dbReference>
<dbReference type="RefSeq" id="WP_006782087.1">
    <property type="nucleotide sequence ID" value="NZ_CP040506.1"/>
</dbReference>
<accession>G5IKR8</accession>
<evidence type="ECO:0008006" key="3">
    <source>
        <dbReference type="Google" id="ProtNLM"/>
    </source>
</evidence>
<sequence length="69" mass="7802">MSLLGQMIFKDGMETGMKRGMRQGMEKSMVKIVTTMLSKNKTVEEIHENTDIPVEKILKIKETLDGQSS</sequence>
<proteinExistence type="predicted"/>
<evidence type="ECO:0000313" key="2">
    <source>
        <dbReference type="Proteomes" id="UP000005384"/>
    </source>
</evidence>